<evidence type="ECO:0000256" key="2">
    <source>
        <dbReference type="SAM" id="Phobius"/>
    </source>
</evidence>
<evidence type="ECO:0000256" key="1">
    <source>
        <dbReference type="SAM" id="Coils"/>
    </source>
</evidence>
<dbReference type="EMBL" id="JAGGJA010000002">
    <property type="protein sequence ID" value="MCW9705808.1"/>
    <property type="molecule type" value="Genomic_DNA"/>
</dbReference>
<sequence>MGRDDSFFEKNKGKIGIAGLAVNALQNQQIAKRQKALAQLQAKTAQLQKEENDLKKKEIELLKKEQESLKEEKKKREELTGELLNITPKLSQLLEKIQNSDYQSEFQRGKDLYKASCVLAYIDSRKDVIKDINFHDYLSKLNNKLSSSIHKHQKCYEVFDSYMKDMDLFVDENRVTISTIGRLINNYRKGDKYDFNKLEKELKKIRDENSHRELLLEELRHYHSVLFKDNLFTDAKYVSLPLSEKQSETLIYFLENISDQKFFEDEIIYQLDTLKANHKIEQLAQELEGKEIYKYIGDCDPLNLPEIRSILKKVKLYNIDNEFVDSIIPKLKEYKNHIGKVVSGASRHDKTYMERLKYTVRITGIAYEKIIMERLGDVMKKNELSIHLTLAVLGVLVVFIIIAGFMIDSGRNISQLVLWGSAVEILLLIKLVSVSTDKTEDVENIIKPYSNKVDRYFQDTINLLTKMKS</sequence>
<name>A0ABT3PJ56_9BACT</name>
<feature type="coiled-coil region" evidence="1">
    <location>
        <begin position="23"/>
        <end position="82"/>
    </location>
</feature>
<keyword evidence="4" id="KW-1185">Reference proteome</keyword>
<keyword evidence="1" id="KW-0175">Coiled coil</keyword>
<dbReference type="RefSeq" id="WP_265764476.1">
    <property type="nucleotide sequence ID" value="NZ_JAGGJA010000002.1"/>
</dbReference>
<reference evidence="3 4" key="1">
    <citation type="submission" date="2021-03" db="EMBL/GenBank/DDBJ databases">
        <title>Aliifodinibius sp. nov., a new bacterium isolated from saline soil.</title>
        <authorList>
            <person name="Galisteo C."/>
            <person name="De La Haba R."/>
            <person name="Sanchez-Porro C."/>
            <person name="Ventosa A."/>
        </authorList>
    </citation>
    <scope>NUCLEOTIDE SEQUENCE [LARGE SCALE GENOMIC DNA]</scope>
    <source>
        <strain evidence="3 4">1BSP15-2V2</strain>
    </source>
</reference>
<organism evidence="3 4">
    <name type="scientific">Fodinibius salsisoli</name>
    <dbReference type="NCBI Taxonomy" id="2820877"/>
    <lineage>
        <taxon>Bacteria</taxon>
        <taxon>Pseudomonadati</taxon>
        <taxon>Balneolota</taxon>
        <taxon>Balneolia</taxon>
        <taxon>Balneolales</taxon>
        <taxon>Balneolaceae</taxon>
        <taxon>Fodinibius</taxon>
    </lineage>
</organism>
<comment type="caution">
    <text evidence="3">The sequence shown here is derived from an EMBL/GenBank/DDBJ whole genome shotgun (WGS) entry which is preliminary data.</text>
</comment>
<keyword evidence="2" id="KW-1133">Transmembrane helix</keyword>
<dbReference type="Proteomes" id="UP001207918">
    <property type="component" value="Unassembled WGS sequence"/>
</dbReference>
<protein>
    <submittedName>
        <fullName evidence="3">Uncharacterized protein</fullName>
    </submittedName>
</protein>
<proteinExistence type="predicted"/>
<feature type="transmembrane region" description="Helical" evidence="2">
    <location>
        <begin position="384"/>
        <end position="407"/>
    </location>
</feature>
<gene>
    <name evidence="3" type="ORF">J6I44_03025</name>
</gene>
<accession>A0ABT3PJ56</accession>
<keyword evidence="2" id="KW-0472">Membrane</keyword>
<evidence type="ECO:0000313" key="3">
    <source>
        <dbReference type="EMBL" id="MCW9705808.1"/>
    </source>
</evidence>
<keyword evidence="2" id="KW-0812">Transmembrane</keyword>
<evidence type="ECO:0000313" key="4">
    <source>
        <dbReference type="Proteomes" id="UP001207918"/>
    </source>
</evidence>